<sequence>MTDGATLTSLVLLPVGLGLLGFVEPCSIGSTLLVIKHLEGRGAASKIAQVGVFAATRAVFVGLLGMLAVVLGSAFVGFQRAAWVALGAVYLVIGLLYVAGRSGTLMVSLGPGFTRLSDTRGSAALGLLFGLNIPACAGPLLVALLGAAAAGGASGATLASGFVSLGLFGLALSLPLVLAVLVAPARRALDWLVGLSRRLPVWTGLLLVVLGAWSITLGLSAPAGP</sequence>
<dbReference type="Proteomes" id="UP001523392">
    <property type="component" value="Unassembled WGS sequence"/>
</dbReference>
<dbReference type="RefSeq" id="WP_252952777.1">
    <property type="nucleotide sequence ID" value="NZ_JAFIRR010000048.1"/>
</dbReference>
<evidence type="ECO:0000256" key="1">
    <source>
        <dbReference type="SAM" id="Phobius"/>
    </source>
</evidence>
<feature type="transmembrane region" description="Helical" evidence="1">
    <location>
        <begin position="121"/>
        <end position="150"/>
    </location>
</feature>
<gene>
    <name evidence="2" type="ORF">JYK14_08315</name>
</gene>
<reference evidence="2 3" key="1">
    <citation type="submission" date="2021-12" db="EMBL/GenBank/DDBJ databases">
        <title>Siccirubricoccus leaddurans sp. nov., a high concentration Zn2+ tolerance bacterium.</title>
        <authorList>
            <person name="Cao Y."/>
        </authorList>
    </citation>
    <scope>NUCLEOTIDE SEQUENCE [LARGE SCALE GENOMIC DNA]</scope>
    <source>
        <strain evidence="2 3">KC 17139</strain>
    </source>
</reference>
<dbReference type="EMBL" id="JAFIRR010000048">
    <property type="protein sequence ID" value="MCO6416170.1"/>
    <property type="molecule type" value="Genomic_DNA"/>
</dbReference>
<accession>A0ABT1D4G6</accession>
<keyword evidence="1" id="KW-0472">Membrane</keyword>
<name>A0ABT1D4G6_9PROT</name>
<evidence type="ECO:0008006" key="4">
    <source>
        <dbReference type="Google" id="ProtNLM"/>
    </source>
</evidence>
<evidence type="ECO:0000313" key="2">
    <source>
        <dbReference type="EMBL" id="MCO6416170.1"/>
    </source>
</evidence>
<protein>
    <recommendedName>
        <fullName evidence="4">Cytochrome C biogenesis protein transmembrane domain-containing protein</fullName>
    </recommendedName>
</protein>
<comment type="caution">
    <text evidence="2">The sequence shown here is derived from an EMBL/GenBank/DDBJ whole genome shotgun (WGS) entry which is preliminary data.</text>
</comment>
<evidence type="ECO:0000313" key="3">
    <source>
        <dbReference type="Proteomes" id="UP001523392"/>
    </source>
</evidence>
<organism evidence="2 3">
    <name type="scientific">Siccirubricoccus soli</name>
    <dbReference type="NCBI Taxonomy" id="2899147"/>
    <lineage>
        <taxon>Bacteria</taxon>
        <taxon>Pseudomonadati</taxon>
        <taxon>Pseudomonadota</taxon>
        <taxon>Alphaproteobacteria</taxon>
        <taxon>Acetobacterales</taxon>
        <taxon>Roseomonadaceae</taxon>
        <taxon>Siccirubricoccus</taxon>
    </lineage>
</organism>
<feature type="transmembrane region" description="Helical" evidence="1">
    <location>
        <begin position="204"/>
        <end position="223"/>
    </location>
</feature>
<feature type="transmembrane region" description="Helical" evidence="1">
    <location>
        <begin position="81"/>
        <end position="100"/>
    </location>
</feature>
<keyword evidence="3" id="KW-1185">Reference proteome</keyword>
<feature type="transmembrane region" description="Helical" evidence="1">
    <location>
        <begin position="162"/>
        <end position="183"/>
    </location>
</feature>
<feature type="transmembrane region" description="Helical" evidence="1">
    <location>
        <begin position="47"/>
        <end position="75"/>
    </location>
</feature>
<proteinExistence type="predicted"/>
<keyword evidence="1" id="KW-0812">Transmembrane</keyword>
<keyword evidence="1" id="KW-1133">Transmembrane helix</keyword>
<feature type="transmembrane region" description="Helical" evidence="1">
    <location>
        <begin position="12"/>
        <end position="35"/>
    </location>
</feature>